<dbReference type="Proteomes" id="UP001055811">
    <property type="component" value="Linkage Group LG06"/>
</dbReference>
<evidence type="ECO:0000313" key="2">
    <source>
        <dbReference type="Proteomes" id="UP001055811"/>
    </source>
</evidence>
<proteinExistence type="predicted"/>
<name>A0ACB9BLW6_CICIN</name>
<reference evidence="2" key="1">
    <citation type="journal article" date="2022" name="Mol. Ecol. Resour.">
        <title>The genomes of chicory, endive, great burdock and yacon provide insights into Asteraceae palaeo-polyploidization history and plant inulin production.</title>
        <authorList>
            <person name="Fan W."/>
            <person name="Wang S."/>
            <person name="Wang H."/>
            <person name="Wang A."/>
            <person name="Jiang F."/>
            <person name="Liu H."/>
            <person name="Zhao H."/>
            <person name="Xu D."/>
            <person name="Zhang Y."/>
        </authorList>
    </citation>
    <scope>NUCLEOTIDE SEQUENCE [LARGE SCALE GENOMIC DNA]</scope>
    <source>
        <strain evidence="2">cv. Punajuju</strain>
    </source>
</reference>
<evidence type="ECO:0000313" key="1">
    <source>
        <dbReference type="EMBL" id="KAI3722889.1"/>
    </source>
</evidence>
<protein>
    <submittedName>
        <fullName evidence="1">Uncharacterized protein</fullName>
    </submittedName>
</protein>
<organism evidence="1 2">
    <name type="scientific">Cichorium intybus</name>
    <name type="common">Chicory</name>
    <dbReference type="NCBI Taxonomy" id="13427"/>
    <lineage>
        <taxon>Eukaryota</taxon>
        <taxon>Viridiplantae</taxon>
        <taxon>Streptophyta</taxon>
        <taxon>Embryophyta</taxon>
        <taxon>Tracheophyta</taxon>
        <taxon>Spermatophyta</taxon>
        <taxon>Magnoliopsida</taxon>
        <taxon>eudicotyledons</taxon>
        <taxon>Gunneridae</taxon>
        <taxon>Pentapetalae</taxon>
        <taxon>asterids</taxon>
        <taxon>campanulids</taxon>
        <taxon>Asterales</taxon>
        <taxon>Asteraceae</taxon>
        <taxon>Cichorioideae</taxon>
        <taxon>Cichorieae</taxon>
        <taxon>Cichoriinae</taxon>
        <taxon>Cichorium</taxon>
    </lineage>
</organism>
<keyword evidence="2" id="KW-1185">Reference proteome</keyword>
<comment type="caution">
    <text evidence="1">The sequence shown here is derived from an EMBL/GenBank/DDBJ whole genome shotgun (WGS) entry which is preliminary data.</text>
</comment>
<accession>A0ACB9BLW6</accession>
<dbReference type="EMBL" id="CM042014">
    <property type="protein sequence ID" value="KAI3722889.1"/>
    <property type="molecule type" value="Genomic_DNA"/>
</dbReference>
<gene>
    <name evidence="1" type="ORF">L2E82_34068</name>
</gene>
<reference evidence="1 2" key="2">
    <citation type="journal article" date="2022" name="Mol. Ecol. Resour.">
        <title>The genomes of chicory, endive, great burdock and yacon provide insights into Asteraceae paleo-polyploidization history and plant inulin production.</title>
        <authorList>
            <person name="Fan W."/>
            <person name="Wang S."/>
            <person name="Wang H."/>
            <person name="Wang A."/>
            <person name="Jiang F."/>
            <person name="Liu H."/>
            <person name="Zhao H."/>
            <person name="Xu D."/>
            <person name="Zhang Y."/>
        </authorList>
    </citation>
    <scope>NUCLEOTIDE SEQUENCE [LARGE SCALE GENOMIC DNA]</scope>
    <source>
        <strain evidence="2">cv. Punajuju</strain>
        <tissue evidence="1">Leaves</tissue>
    </source>
</reference>
<sequence>MASRFSIRFQTKSISLPSRSHPTTLRIEELLNKIKTTAASTETIGSALSQLTGLYECLDDLLTSSTTHTLMSRQQNTKWVDELMEESVMLLDVCGSIRDMLSEIKNHSTDLLCALRRRKGYLNIQSSIAKYNCFRKKMKKDVRVLVAGLKQVDNMTSGYSVVVDSDNHQLAAMVKAVMGVVDMTVSVFDSFLMFLSVPNSKPNRWSLVVSKLIHKGVVACETQQEHEILNELESVDAALQRLCKYSSLCAGGNVEIAQCRLERLGAQIESLESGFECMFRCLVRTRASLLNIEIMHKQ</sequence>